<protein>
    <submittedName>
        <fullName evidence="1">Uncharacterized protein</fullName>
    </submittedName>
</protein>
<accession>A0A0W8FKE4</accession>
<organism evidence="1">
    <name type="scientific">hydrocarbon metagenome</name>
    <dbReference type="NCBI Taxonomy" id="938273"/>
    <lineage>
        <taxon>unclassified sequences</taxon>
        <taxon>metagenomes</taxon>
        <taxon>ecological metagenomes</taxon>
    </lineage>
</organism>
<dbReference type="AlphaFoldDB" id="A0A0W8FKE4"/>
<dbReference type="PIRSF" id="PIRSF006421">
    <property type="entry name" value="UCP006421"/>
    <property type="match status" value="1"/>
</dbReference>
<dbReference type="SUPFAM" id="SSF143631">
    <property type="entry name" value="ApbE-like"/>
    <property type="match status" value="1"/>
</dbReference>
<name>A0A0W8FKE4_9ZZZZ</name>
<gene>
    <name evidence="1" type="ORF">ASZ90_008852</name>
</gene>
<dbReference type="InterPro" id="IPR007183">
    <property type="entry name" value="UPF0280"/>
</dbReference>
<dbReference type="EMBL" id="LNQE01001066">
    <property type="protein sequence ID" value="KUG21397.1"/>
    <property type="molecule type" value="Genomic_DNA"/>
</dbReference>
<reference evidence="1" key="1">
    <citation type="journal article" date="2015" name="Proc. Natl. Acad. Sci. U.S.A.">
        <title>Networks of energetic and metabolic interactions define dynamics in microbial communities.</title>
        <authorList>
            <person name="Embree M."/>
            <person name="Liu J.K."/>
            <person name="Al-Bassam M.M."/>
            <person name="Zengler K."/>
        </authorList>
    </citation>
    <scope>NUCLEOTIDE SEQUENCE</scope>
</reference>
<dbReference type="Gene3D" id="3.10.520.10">
    <property type="entry name" value="ApbE-like domains"/>
    <property type="match status" value="1"/>
</dbReference>
<sequence>MIRERFQLRETIATILADEPGHIRAAKEGMIAARQELERHIASDPYFASTFEPYTPATGSRVVSRMASAARQAGVGPMAAVAGSIAWAGVEAMQAAGALFAVVDNGGDIALISDRKVRVGIYAGDAPAGRGLAFVIPPRQDVLGICTSSATVGHSISFGVADAVTVFCRDVSAADAWATALCNDIVPGSTDRAFGRLAGSGVCGVLAIMGERMAQWGTLPAIVRAEIDEQLITAGDRFA</sequence>
<dbReference type="NCBIfam" id="NF003324">
    <property type="entry name" value="PRK04334.1-4"/>
    <property type="match status" value="1"/>
</dbReference>
<dbReference type="HAMAP" id="MF_01079">
    <property type="entry name" value="UPF0280"/>
    <property type="match status" value="1"/>
</dbReference>
<proteinExistence type="inferred from homology"/>
<evidence type="ECO:0000313" key="1">
    <source>
        <dbReference type="EMBL" id="KUG21397.1"/>
    </source>
</evidence>
<dbReference type="InterPro" id="IPR003374">
    <property type="entry name" value="ApbE-like_sf"/>
</dbReference>
<comment type="caution">
    <text evidence="1">The sequence shown here is derived from an EMBL/GenBank/DDBJ whole genome shotgun (WGS) entry which is preliminary data.</text>
</comment>
<dbReference type="InterPro" id="IPR037456">
    <property type="entry name" value="MA1715-like"/>
</dbReference>